<feature type="compositionally biased region" description="Basic and acidic residues" evidence="1">
    <location>
        <begin position="29"/>
        <end position="45"/>
    </location>
</feature>
<accession>A0A8H3IW31</accession>
<feature type="compositionally biased region" description="Basic and acidic residues" evidence="1">
    <location>
        <begin position="1"/>
        <end position="14"/>
    </location>
</feature>
<feature type="compositionally biased region" description="Basic residues" evidence="1">
    <location>
        <begin position="15"/>
        <end position="24"/>
    </location>
</feature>
<protein>
    <submittedName>
        <fullName evidence="2">Uncharacterized protein</fullName>
    </submittedName>
</protein>
<gene>
    <name evidence="2" type="ORF">IMSHALPRED_007839</name>
</gene>
<sequence>MENKSPRQSPERSPVRRSRGHSRPPIHASEGETVRRITRLQDQRSSKTTVGSQTGQPRKLKASRGEDLSVFDGDSDDDSNSSPIEEVVVNASEQATMQRKSEAERWEALGAEMKPGENEKEQMYCLLTLIFSSK</sequence>
<name>A0A8H3IW31_9LECA</name>
<proteinExistence type="predicted"/>
<feature type="compositionally biased region" description="Polar residues" evidence="1">
    <location>
        <begin position="46"/>
        <end position="56"/>
    </location>
</feature>
<evidence type="ECO:0000256" key="1">
    <source>
        <dbReference type="SAM" id="MobiDB-lite"/>
    </source>
</evidence>
<keyword evidence="3" id="KW-1185">Reference proteome</keyword>
<evidence type="ECO:0000313" key="3">
    <source>
        <dbReference type="Proteomes" id="UP000664534"/>
    </source>
</evidence>
<dbReference type="Proteomes" id="UP000664534">
    <property type="component" value="Unassembled WGS sequence"/>
</dbReference>
<organism evidence="2 3">
    <name type="scientific">Imshaugia aleurites</name>
    <dbReference type="NCBI Taxonomy" id="172621"/>
    <lineage>
        <taxon>Eukaryota</taxon>
        <taxon>Fungi</taxon>
        <taxon>Dikarya</taxon>
        <taxon>Ascomycota</taxon>
        <taxon>Pezizomycotina</taxon>
        <taxon>Lecanoromycetes</taxon>
        <taxon>OSLEUM clade</taxon>
        <taxon>Lecanoromycetidae</taxon>
        <taxon>Lecanorales</taxon>
        <taxon>Lecanorineae</taxon>
        <taxon>Parmeliaceae</taxon>
        <taxon>Imshaugia</taxon>
    </lineage>
</organism>
<dbReference type="EMBL" id="CAJPDT010000052">
    <property type="protein sequence ID" value="CAF9929184.1"/>
    <property type="molecule type" value="Genomic_DNA"/>
</dbReference>
<feature type="region of interest" description="Disordered" evidence="1">
    <location>
        <begin position="1"/>
        <end position="83"/>
    </location>
</feature>
<evidence type="ECO:0000313" key="2">
    <source>
        <dbReference type="EMBL" id="CAF9929184.1"/>
    </source>
</evidence>
<comment type="caution">
    <text evidence="2">The sequence shown here is derived from an EMBL/GenBank/DDBJ whole genome shotgun (WGS) entry which is preliminary data.</text>
</comment>
<dbReference type="AlphaFoldDB" id="A0A8H3IW31"/>
<reference evidence="2" key="1">
    <citation type="submission" date="2021-03" db="EMBL/GenBank/DDBJ databases">
        <authorList>
            <person name="Tagirdzhanova G."/>
        </authorList>
    </citation>
    <scope>NUCLEOTIDE SEQUENCE</scope>
</reference>